<comment type="catalytic activity">
    <reaction evidence="1">
        <text>Hydrolysis of terminal non-reducing N-acetyl-D-hexosamine residues in N-acetyl-beta-D-hexosaminides.</text>
        <dbReference type="EC" id="3.2.1.52"/>
    </reaction>
</comment>
<evidence type="ECO:0000313" key="11">
    <source>
        <dbReference type="EMBL" id="TCN63725.1"/>
    </source>
</evidence>
<keyword evidence="4" id="KW-0378">Hydrolase</keyword>
<dbReference type="Gene3D" id="3.20.20.80">
    <property type="entry name" value="Glycosidases"/>
    <property type="match status" value="1"/>
</dbReference>
<dbReference type="InterPro" id="IPR015882">
    <property type="entry name" value="HEX_bac_N"/>
</dbReference>
<evidence type="ECO:0000256" key="6">
    <source>
        <dbReference type="PIRSR" id="PIRSR625705-1"/>
    </source>
</evidence>
<comment type="caution">
    <text evidence="11">The sequence shown here is derived from an EMBL/GenBank/DDBJ whole genome shotgun (WGS) entry which is preliminary data.</text>
</comment>
<dbReference type="GO" id="GO:0016020">
    <property type="term" value="C:membrane"/>
    <property type="evidence" value="ECO:0007669"/>
    <property type="project" value="TreeGrafter"/>
</dbReference>
<dbReference type="GO" id="GO:0004563">
    <property type="term" value="F:beta-N-acetylhexosaminidase activity"/>
    <property type="evidence" value="ECO:0007669"/>
    <property type="project" value="UniProtKB-EC"/>
</dbReference>
<evidence type="ECO:0000259" key="10">
    <source>
        <dbReference type="Pfam" id="PF13290"/>
    </source>
</evidence>
<dbReference type="InterPro" id="IPR015883">
    <property type="entry name" value="Glyco_hydro_20_cat"/>
</dbReference>
<dbReference type="InterPro" id="IPR008979">
    <property type="entry name" value="Galactose-bd-like_sf"/>
</dbReference>
<dbReference type="GO" id="GO:0030203">
    <property type="term" value="P:glycosaminoglycan metabolic process"/>
    <property type="evidence" value="ECO:0007669"/>
    <property type="project" value="TreeGrafter"/>
</dbReference>
<evidence type="ECO:0000259" key="8">
    <source>
        <dbReference type="Pfam" id="PF00754"/>
    </source>
</evidence>
<evidence type="ECO:0000256" key="1">
    <source>
        <dbReference type="ARBA" id="ARBA00001231"/>
    </source>
</evidence>
<dbReference type="Gene3D" id="3.30.379.10">
    <property type="entry name" value="Chitobiase/beta-hexosaminidase domain 2-like"/>
    <property type="match status" value="1"/>
</dbReference>
<keyword evidence="5" id="KW-0326">Glycosidase</keyword>
<evidence type="ECO:0000256" key="3">
    <source>
        <dbReference type="ARBA" id="ARBA00012663"/>
    </source>
</evidence>
<dbReference type="PANTHER" id="PTHR22600:SF57">
    <property type="entry name" value="BETA-N-ACETYLHEXOSAMINIDASE"/>
    <property type="match status" value="1"/>
</dbReference>
<dbReference type="InterPro" id="IPR029018">
    <property type="entry name" value="Hex-like_dom2"/>
</dbReference>
<proteinExistence type="inferred from homology"/>
<organism evidence="11 12">
    <name type="scientific">Acetobacteroides hydrogenigenes</name>
    <dbReference type="NCBI Taxonomy" id="979970"/>
    <lineage>
        <taxon>Bacteria</taxon>
        <taxon>Pseudomonadati</taxon>
        <taxon>Bacteroidota</taxon>
        <taxon>Bacteroidia</taxon>
        <taxon>Bacteroidales</taxon>
        <taxon>Rikenellaceae</taxon>
        <taxon>Acetobacteroides</taxon>
    </lineage>
</organism>
<evidence type="ECO:0000313" key="12">
    <source>
        <dbReference type="Proteomes" id="UP000294830"/>
    </source>
</evidence>
<accession>A0A4R2E7L9</accession>
<dbReference type="Gene3D" id="2.60.120.260">
    <property type="entry name" value="Galactose-binding domain-like"/>
    <property type="match status" value="1"/>
</dbReference>
<dbReference type="InterPro" id="IPR017853">
    <property type="entry name" value="GH"/>
</dbReference>
<keyword evidence="12" id="KW-1185">Reference proteome</keyword>
<evidence type="ECO:0000256" key="4">
    <source>
        <dbReference type="ARBA" id="ARBA00022801"/>
    </source>
</evidence>
<name>A0A4R2E7L9_9BACT</name>
<feature type="domain" description="F5/8 type C" evidence="8">
    <location>
        <begin position="668"/>
        <end position="760"/>
    </location>
</feature>
<feature type="active site" description="Proton donor" evidence="6">
    <location>
        <position position="351"/>
    </location>
</feature>
<dbReference type="InterPro" id="IPR059177">
    <property type="entry name" value="GH29D-like_dom"/>
</dbReference>
<dbReference type="Proteomes" id="UP000294830">
    <property type="component" value="Unassembled WGS sequence"/>
</dbReference>
<gene>
    <name evidence="11" type="ORF">CLV25_11575</name>
</gene>
<feature type="domain" description="GH29D-like beta-sandwich" evidence="10">
    <location>
        <begin position="565"/>
        <end position="618"/>
    </location>
</feature>
<dbReference type="Pfam" id="PF02838">
    <property type="entry name" value="Glyco_hydro_20b"/>
    <property type="match status" value="1"/>
</dbReference>
<evidence type="ECO:0000259" key="9">
    <source>
        <dbReference type="Pfam" id="PF02838"/>
    </source>
</evidence>
<evidence type="ECO:0000256" key="5">
    <source>
        <dbReference type="ARBA" id="ARBA00023295"/>
    </source>
</evidence>
<sequence>MQLRAPSAIMGIADDAATTSNITLLFNMRRSNLLLWGLMLLAGAAGAQGTSTPLASDLIPKPLSCTDKPGAFTITPSVKLHAPSQFKEAANLLAEKLRLSNAIARSSKKASIVFLEADKKDSLGNEGYQLSVAPSKITITASTLKGATNAVFTLLQLQQLQPNMASIPCTDIKDIPRFSYRGMHLDVSRNFMPVNFVKKYLDMMALYKYNTFHWHLTDGPGWRLEIKKYPLLTSKAAFRTHNRWRDWWSSPRKYADEGAPNAYGGYYTQDDAREIVAYAAKLGITVIPEIEMPGHSEEVLAVYPELSCSGVPYKNGEFCIGNPQTYTFLEDVLKEVMAIFPSTYIHVGGDEANIKPWQECPKCQALKKEKGLTNEHELQAYLIKHMEQFLKDNGRKLIGWDEIVDGGLPADATVMSWRGEAGGIKAVQQGHDVVMTPGETYLDAYQSDPTTQPEAIGGFLPLSRVYAYEPVPAALTAEQSKHVMGTQANLWSEYMPTTYQVEYMAYPRAIALAEVAWTAKDKKDYSDFQRRLQHHYRLLQSNNVNYYRPSNSVTIAALPDYERKQNQITLTSEQYKPEIRYTTDGNAPTASSQLYDKPFYTSGKTIVKAAIFKNGEMQGEAACDTTNYHLAIGKPVTFNTLWSDSYPAQKEQTLTNGVKGSLTYHDKQWLGYLKNFDVTVDMESVQPISSVAIRFMQQPGPGVYFPSYVEVQFSEDGKTFTTFKKEVNTTPTNDLLLRFKSFTFDCGNTKTRYIRFIAPNVMRGYMFIDEITVY</sequence>
<reference evidence="11 12" key="1">
    <citation type="submission" date="2019-03" db="EMBL/GenBank/DDBJ databases">
        <title>Genomic Encyclopedia of Archaeal and Bacterial Type Strains, Phase II (KMG-II): from individual species to whole genera.</title>
        <authorList>
            <person name="Goeker M."/>
        </authorList>
    </citation>
    <scope>NUCLEOTIDE SEQUENCE [LARGE SCALE GENOMIC DNA]</scope>
    <source>
        <strain evidence="11 12">RL-C</strain>
    </source>
</reference>
<comment type="similarity">
    <text evidence="2">Belongs to the glycosyl hydrolase 20 family.</text>
</comment>
<dbReference type="Pfam" id="PF00728">
    <property type="entry name" value="Glyco_hydro_20"/>
    <property type="match status" value="1"/>
</dbReference>
<dbReference type="GO" id="GO:0005975">
    <property type="term" value="P:carbohydrate metabolic process"/>
    <property type="evidence" value="ECO:0007669"/>
    <property type="project" value="InterPro"/>
</dbReference>
<dbReference type="Pfam" id="PF00754">
    <property type="entry name" value="F5_F8_type_C"/>
    <property type="match status" value="1"/>
</dbReference>
<dbReference type="EC" id="3.2.1.52" evidence="3"/>
<feature type="domain" description="Beta-hexosaminidase bacterial type N-terminal" evidence="9">
    <location>
        <begin position="56"/>
        <end position="174"/>
    </location>
</feature>
<evidence type="ECO:0000256" key="2">
    <source>
        <dbReference type="ARBA" id="ARBA00006285"/>
    </source>
</evidence>
<dbReference type="SUPFAM" id="SSF49785">
    <property type="entry name" value="Galactose-binding domain-like"/>
    <property type="match status" value="1"/>
</dbReference>
<dbReference type="CDD" id="cd06563">
    <property type="entry name" value="GH20_chitobiase-like"/>
    <property type="match status" value="1"/>
</dbReference>
<dbReference type="AlphaFoldDB" id="A0A4R2E7L9"/>
<dbReference type="SUPFAM" id="SSF51445">
    <property type="entry name" value="(Trans)glycosidases"/>
    <property type="match status" value="1"/>
</dbReference>
<dbReference type="InterPro" id="IPR025705">
    <property type="entry name" value="Beta_hexosaminidase_sua/sub"/>
</dbReference>
<dbReference type="InterPro" id="IPR000421">
    <property type="entry name" value="FA58C"/>
</dbReference>
<dbReference type="EMBL" id="SLWB01000015">
    <property type="protein sequence ID" value="TCN63725.1"/>
    <property type="molecule type" value="Genomic_DNA"/>
</dbReference>
<feature type="domain" description="Glycoside hydrolase family 20 catalytic" evidence="7">
    <location>
        <begin position="178"/>
        <end position="519"/>
    </location>
</feature>
<protein>
    <recommendedName>
        <fullName evidence="3">beta-N-acetylhexosaminidase</fullName>
        <ecNumber evidence="3">3.2.1.52</ecNumber>
    </recommendedName>
</protein>
<evidence type="ECO:0000259" key="7">
    <source>
        <dbReference type="Pfam" id="PF00728"/>
    </source>
</evidence>
<dbReference type="PRINTS" id="PR00738">
    <property type="entry name" value="GLHYDRLASE20"/>
</dbReference>
<dbReference type="PANTHER" id="PTHR22600">
    <property type="entry name" value="BETA-HEXOSAMINIDASE"/>
    <property type="match status" value="1"/>
</dbReference>
<dbReference type="SUPFAM" id="SSF55545">
    <property type="entry name" value="beta-N-acetylhexosaminidase-like domain"/>
    <property type="match status" value="1"/>
</dbReference>
<dbReference type="Pfam" id="PF13290">
    <property type="entry name" value="CHB_HEX_C_1"/>
    <property type="match status" value="1"/>
</dbReference>